<accession>A0A5P8N8F8</accession>
<feature type="domain" description="GST C-terminal" evidence="3">
    <location>
        <begin position="88"/>
        <end position="219"/>
    </location>
</feature>
<dbReference type="GO" id="GO:0004364">
    <property type="term" value="F:glutathione transferase activity"/>
    <property type="evidence" value="ECO:0007669"/>
    <property type="project" value="UniProtKB-EC"/>
</dbReference>
<dbReference type="FunFam" id="3.40.30.10:FF:000034">
    <property type="entry name" value="glutathione S-transferase 1"/>
    <property type="match status" value="1"/>
</dbReference>
<evidence type="ECO:0000313" key="4">
    <source>
        <dbReference type="EMBL" id="QFR37036.1"/>
    </source>
</evidence>
<dbReference type="FunFam" id="1.20.1050.10:FF:000007">
    <property type="entry name" value="Glutathione S-transferase 1-1"/>
    <property type="match status" value="1"/>
</dbReference>
<dbReference type="EMBL" id="MK756011">
    <property type="protein sequence ID" value="QFR37036.1"/>
    <property type="molecule type" value="mRNA"/>
</dbReference>
<dbReference type="GO" id="GO:0006749">
    <property type="term" value="P:glutathione metabolic process"/>
    <property type="evidence" value="ECO:0007669"/>
    <property type="project" value="TreeGrafter"/>
</dbReference>
<dbReference type="PROSITE" id="PS50405">
    <property type="entry name" value="GST_CTER"/>
    <property type="match status" value="1"/>
</dbReference>
<comment type="subunit">
    <text evidence="1">Homodimer.</text>
</comment>
<sequence>MPIDLYYFPPSPPCRSVMLLAKSLDVKLQLKVINIINGDQKSPEYAKMNPQQTIPTLDDDGFIIWESRAILGYLVNQYAKDDTLYPKDPKERALIDQRLYFDASYISQRATEYFKKVAFMSQLVNEDDLEKMHETLQLLNTFLDGQLWVAGPNMSIADFAIVVSVSNMEALGVDLNEYPNIANWYTRARSAMPGYEEINQAGAMMMGEMFKNRLKELTQ</sequence>
<dbReference type="CDD" id="cd03177">
    <property type="entry name" value="GST_C_Delta_Epsilon"/>
    <property type="match status" value="1"/>
</dbReference>
<dbReference type="CDD" id="cd03045">
    <property type="entry name" value="GST_N_Delta_Epsilon"/>
    <property type="match status" value="1"/>
</dbReference>
<reference evidence="4" key="1">
    <citation type="submission" date="2019-04" db="EMBL/GenBank/DDBJ databases">
        <title>Insecticide resistance of earwigs: comparison between conventional, integrated pest and organic management of orchards.</title>
        <authorList>
            <person name="Fricaux T."/>
            <person name="Coustau C."/>
            <person name="Le Goff G."/>
        </authorList>
    </citation>
    <scope>NUCLEOTIDE SEQUENCE</scope>
</reference>
<name>A0A5P8N8F8_FORAU</name>
<dbReference type="SUPFAM" id="SSF47616">
    <property type="entry name" value="GST C-terminal domain-like"/>
    <property type="match status" value="1"/>
</dbReference>
<dbReference type="SFLD" id="SFLDS00019">
    <property type="entry name" value="Glutathione_Transferase_(cytos"/>
    <property type="match status" value="1"/>
</dbReference>
<dbReference type="SUPFAM" id="SSF52833">
    <property type="entry name" value="Thioredoxin-like"/>
    <property type="match status" value="1"/>
</dbReference>
<dbReference type="AlphaFoldDB" id="A0A5P8N8F8"/>
<protein>
    <submittedName>
        <fullName evidence="4">Glutathione S-transferase delta</fullName>
        <ecNumber evidence="4">2.5.1.18</ecNumber>
    </submittedName>
</protein>
<evidence type="ECO:0000259" key="2">
    <source>
        <dbReference type="PROSITE" id="PS50404"/>
    </source>
</evidence>
<dbReference type="InterPro" id="IPR040079">
    <property type="entry name" value="Glutathione_S-Trfase"/>
</dbReference>
<dbReference type="InterPro" id="IPR036282">
    <property type="entry name" value="Glutathione-S-Trfase_C_sf"/>
</dbReference>
<dbReference type="PANTHER" id="PTHR43969:SF9">
    <property type="entry name" value="GLUTATHIONE S TRANSFERASE D10, ISOFORM A-RELATED"/>
    <property type="match status" value="1"/>
</dbReference>
<dbReference type="PANTHER" id="PTHR43969">
    <property type="entry name" value="GLUTATHIONE S TRANSFERASE D10, ISOFORM A-RELATED"/>
    <property type="match status" value="1"/>
</dbReference>
<dbReference type="SFLD" id="SFLDG01153">
    <property type="entry name" value="Main.4:_Theta-like"/>
    <property type="match status" value="1"/>
</dbReference>
<dbReference type="Gene3D" id="3.40.30.10">
    <property type="entry name" value="Glutaredoxin"/>
    <property type="match status" value="1"/>
</dbReference>
<proteinExistence type="evidence at transcript level"/>
<dbReference type="InterPro" id="IPR010987">
    <property type="entry name" value="Glutathione-S-Trfase_C-like"/>
</dbReference>
<feature type="domain" description="GST N-terminal" evidence="2">
    <location>
        <begin position="1"/>
        <end position="82"/>
    </location>
</feature>
<dbReference type="PROSITE" id="PS50404">
    <property type="entry name" value="GST_NTER"/>
    <property type="match status" value="1"/>
</dbReference>
<dbReference type="EC" id="2.5.1.18" evidence="4"/>
<dbReference type="Pfam" id="PF13410">
    <property type="entry name" value="GST_C_2"/>
    <property type="match status" value="1"/>
</dbReference>
<organism evidence="4">
    <name type="scientific">Forficula auricularia</name>
    <name type="common">European earwig</name>
    <dbReference type="NCBI Taxonomy" id="13068"/>
    <lineage>
        <taxon>Eukaryota</taxon>
        <taxon>Metazoa</taxon>
        <taxon>Ecdysozoa</taxon>
        <taxon>Arthropoda</taxon>
        <taxon>Hexapoda</taxon>
        <taxon>Insecta</taxon>
        <taxon>Pterygota</taxon>
        <taxon>Neoptera</taxon>
        <taxon>Polyneoptera</taxon>
        <taxon>Dermaptera</taxon>
        <taxon>Neodermaptera</taxon>
        <taxon>Epidermaptera</taxon>
        <taxon>Forficuloidea</taxon>
        <taxon>Forficulidae</taxon>
        <taxon>Forficula</taxon>
    </lineage>
</organism>
<evidence type="ECO:0000256" key="1">
    <source>
        <dbReference type="ARBA" id="ARBA00011738"/>
    </source>
</evidence>
<keyword evidence="4" id="KW-0808">Transferase</keyword>
<dbReference type="InterPro" id="IPR036249">
    <property type="entry name" value="Thioredoxin-like_sf"/>
</dbReference>
<dbReference type="InterPro" id="IPR004045">
    <property type="entry name" value="Glutathione_S-Trfase_N"/>
</dbReference>
<dbReference type="Pfam" id="PF13417">
    <property type="entry name" value="GST_N_3"/>
    <property type="match status" value="1"/>
</dbReference>
<dbReference type="Gene3D" id="1.20.1050.10">
    <property type="match status" value="1"/>
</dbReference>
<evidence type="ECO:0000259" key="3">
    <source>
        <dbReference type="PROSITE" id="PS50405"/>
    </source>
</evidence>
<dbReference type="SFLD" id="SFLDG00358">
    <property type="entry name" value="Main_(cytGST)"/>
    <property type="match status" value="1"/>
</dbReference>
<gene>
    <name evidence="4" type="primary">GST delta</name>
</gene>